<name>A0AAD5V5N3_9APHY</name>
<evidence type="ECO:0000313" key="2">
    <source>
        <dbReference type="EMBL" id="KAJ3486954.1"/>
    </source>
</evidence>
<feature type="region of interest" description="Disordered" evidence="1">
    <location>
        <begin position="75"/>
        <end position="227"/>
    </location>
</feature>
<dbReference type="AlphaFoldDB" id="A0AAD5V5N3"/>
<sequence>MLSPFLHQLHPQPLPQAPQPLALEEIVGLPPSDSEDDGDDGQDVEVTMNGMDLDHSSAMGGMDVMGVLNLSPPTTPLIGGIRRSRGLRSSRRTGHASGMYTPGPRTSSHAYDYGGGGGSHNRSVSVPPSEHRSPVPARPAQSQSRTPNLSRKYKALPSTSASGATAVTPTRTTFQPFQLPSLPANLLGGRDGQGTVAPAQTQGQTSTHQTQTSPQIRPGTANSALSSVNSPNLTSGANLAYPGHTPHVVQMNGSGFMTPGDTTPDLSFLDLHYFTPASSSLSSTLSSTGDLHCSNPSLSSSPPSQHQPQPSQPQQQQHHQHHSHQHHHQHLGHNTTPFYHPGGTNAKSDDLWGALGHSHGRAQALDLAQSLSLARAHVQANQNNNNNKPLCIEPSSLMQFSSHSSQTTGSGNGNGTRSGSRALNIGQQMLSTLQTGACQTLSGNGGGVGMGRGHQRGQSATAALSLAVAPQDLMIRKGKGSDNNKRKRASWDGGAG</sequence>
<reference evidence="2" key="1">
    <citation type="submission" date="2022-07" db="EMBL/GenBank/DDBJ databases">
        <title>Genome Sequence of Physisporinus lineatus.</title>
        <authorList>
            <person name="Buettner E."/>
        </authorList>
    </citation>
    <scope>NUCLEOTIDE SEQUENCE</scope>
    <source>
        <strain evidence="2">VT162</strain>
    </source>
</reference>
<dbReference type="Proteomes" id="UP001212997">
    <property type="component" value="Unassembled WGS sequence"/>
</dbReference>
<accession>A0AAD5V5N3</accession>
<feature type="compositionally biased region" description="Low complexity" evidence="1">
    <location>
        <begin position="400"/>
        <end position="409"/>
    </location>
</feature>
<feature type="compositionally biased region" description="Polar residues" evidence="1">
    <location>
        <begin position="140"/>
        <end position="149"/>
    </location>
</feature>
<gene>
    <name evidence="2" type="ORF">NLI96_g3871</name>
</gene>
<feature type="compositionally biased region" description="Polar residues" evidence="1">
    <location>
        <begin position="157"/>
        <end position="178"/>
    </location>
</feature>
<feature type="region of interest" description="Disordered" evidence="1">
    <location>
        <begin position="400"/>
        <end position="421"/>
    </location>
</feature>
<feature type="compositionally biased region" description="Basic residues" evidence="1">
    <location>
        <begin position="318"/>
        <end position="331"/>
    </location>
</feature>
<feature type="compositionally biased region" description="Low complexity" evidence="1">
    <location>
        <begin position="200"/>
        <end position="212"/>
    </location>
</feature>
<feature type="region of interest" description="Disordered" evidence="1">
    <location>
        <begin position="279"/>
        <end position="344"/>
    </location>
</feature>
<evidence type="ECO:0000313" key="3">
    <source>
        <dbReference type="Proteomes" id="UP001212997"/>
    </source>
</evidence>
<proteinExistence type="predicted"/>
<protein>
    <submittedName>
        <fullName evidence="2">Uncharacterized protein</fullName>
    </submittedName>
</protein>
<dbReference type="EMBL" id="JANAWD010000106">
    <property type="protein sequence ID" value="KAJ3486954.1"/>
    <property type="molecule type" value="Genomic_DNA"/>
</dbReference>
<feature type="compositionally biased region" description="Low complexity" evidence="1">
    <location>
        <begin position="299"/>
        <end position="317"/>
    </location>
</feature>
<organism evidence="2 3">
    <name type="scientific">Meripilus lineatus</name>
    <dbReference type="NCBI Taxonomy" id="2056292"/>
    <lineage>
        <taxon>Eukaryota</taxon>
        <taxon>Fungi</taxon>
        <taxon>Dikarya</taxon>
        <taxon>Basidiomycota</taxon>
        <taxon>Agaricomycotina</taxon>
        <taxon>Agaricomycetes</taxon>
        <taxon>Polyporales</taxon>
        <taxon>Meripilaceae</taxon>
        <taxon>Meripilus</taxon>
    </lineage>
</organism>
<feature type="compositionally biased region" description="Low complexity" evidence="1">
    <location>
        <begin position="279"/>
        <end position="288"/>
    </location>
</feature>
<evidence type="ECO:0000256" key="1">
    <source>
        <dbReference type="SAM" id="MobiDB-lite"/>
    </source>
</evidence>
<comment type="caution">
    <text evidence="2">The sequence shown here is derived from an EMBL/GenBank/DDBJ whole genome shotgun (WGS) entry which is preliminary data.</text>
</comment>
<feature type="compositionally biased region" description="Basic residues" evidence="1">
    <location>
        <begin position="82"/>
        <end position="94"/>
    </location>
</feature>
<feature type="region of interest" description="Disordered" evidence="1">
    <location>
        <begin position="475"/>
        <end position="496"/>
    </location>
</feature>
<keyword evidence="3" id="KW-1185">Reference proteome</keyword>